<sequence length="562" mass="62366">MNKRVHFNSQKDKYINNTKEFSGTYHGAIESGSHADRLTRFNSRQGQGYAAEQANHIKDIISGHDAEILGDNNKKNGPDRKVDGELIQTKYCKTAVNTVNAAFKNGQYRYIDTNGQAMQLEVPKDQYQDAIKYMKKRIQRGQIPGVTDPGDAVRLIRKGNVDYKTACRIAKAGNIDSLIFDAAHGIVIATSAMGISAIVTYARAIWQGKTQERAIDEAMLFGLQSGGIAFVGSVLTSQIARTEMNRCLLTPSIKLVKMLPSNIRRLLVSSLKQGAPIFGQSATKDLAKLVRSNAIAAGVMVICLSAVDITNFFRGRISATELFKKVSIITAGIGGGYIGSTVGTAVAGPFGTVAGGITGSIVGGSSAEKLLSHFVEDDAKKMLTIINDELIPLVEEYFLSQIELEIVLEDLKIKLENDKLLDMFASQDRHSFARNILIEVIENTVKWRTSSNRIILPSNELFIFRLGHILDMGQRDGELEEYFSDSTVDTQTFGRQIMQREVSRDVSNKAWYVTSQFNKISMQASNELIKMSNNEEMFKKIISNQELEIDEYIKEMNLLMRE</sequence>
<evidence type="ECO:0008006" key="4">
    <source>
        <dbReference type="Google" id="ProtNLM"/>
    </source>
</evidence>
<dbReference type="HOGENOM" id="CLU_025548_2_0_9"/>
<gene>
    <name evidence="2" type="ordered locus">SELR_pSRC102000</name>
</gene>
<feature type="transmembrane region" description="Helical" evidence="1">
    <location>
        <begin position="294"/>
        <end position="313"/>
    </location>
</feature>
<keyword evidence="2" id="KW-0614">Plasmid</keyword>
<evidence type="ECO:0000313" key="2">
    <source>
        <dbReference type="EMBL" id="BAL85007.1"/>
    </source>
</evidence>
<keyword evidence="1" id="KW-0472">Membrane</keyword>
<evidence type="ECO:0000256" key="1">
    <source>
        <dbReference type="SAM" id="Phobius"/>
    </source>
</evidence>
<evidence type="ECO:0000313" key="3">
    <source>
        <dbReference type="Proteomes" id="UP000007887"/>
    </source>
</evidence>
<dbReference type="KEGG" id="sri:SELR_pSRC102000"/>
<reference evidence="2 3" key="1">
    <citation type="submission" date="2011-10" db="EMBL/GenBank/DDBJ databases">
        <title>Whole genome sequence of Selenomonas ruminantium subsp. lactilytica TAM6421.</title>
        <authorList>
            <person name="Oguchi A."/>
            <person name="Ankai A."/>
            <person name="Kaneko J."/>
            <person name="Yamada-Narita S."/>
            <person name="Fukui S."/>
            <person name="Takahashi M."/>
            <person name="Onodera T."/>
            <person name="Kojima S."/>
            <person name="Fushimi T."/>
            <person name="Abe N."/>
            <person name="Kamio Y."/>
            <person name="Yamazaki S."/>
            <person name="Fujita N."/>
        </authorList>
    </citation>
    <scope>NUCLEOTIDE SEQUENCE [LARGE SCALE GENOMIC DNA]</scope>
    <source>
        <strain evidence="3">NBRC 103574 / TAM6421</strain>
        <plasmid evidence="2 3">pSRC1</plasmid>
    </source>
</reference>
<organism evidence="2 3">
    <name type="scientific">Selenomonas ruminantium subsp. lactilytica (strain NBRC 103574 / TAM6421)</name>
    <dbReference type="NCBI Taxonomy" id="927704"/>
    <lineage>
        <taxon>Bacteria</taxon>
        <taxon>Bacillati</taxon>
        <taxon>Bacillota</taxon>
        <taxon>Negativicutes</taxon>
        <taxon>Selenomonadales</taxon>
        <taxon>Selenomonadaceae</taxon>
        <taxon>Selenomonas</taxon>
    </lineage>
</organism>
<keyword evidence="1" id="KW-1133">Transmembrane helix</keyword>
<dbReference type="EMBL" id="AP012299">
    <property type="protein sequence ID" value="BAL85007.1"/>
    <property type="molecule type" value="Genomic_DNA"/>
</dbReference>
<protein>
    <recommendedName>
        <fullName evidence="4">Inner membrane protein yeeR</fullName>
    </recommendedName>
</protein>
<proteinExistence type="predicted"/>
<feature type="transmembrane region" description="Helical" evidence="1">
    <location>
        <begin position="218"/>
        <end position="240"/>
    </location>
</feature>
<dbReference type="RefSeq" id="WP_014431216.1">
    <property type="nucleotide sequence ID" value="NC_017078.1"/>
</dbReference>
<name>I0GW70_SELRL</name>
<keyword evidence="1" id="KW-0812">Transmembrane</keyword>
<dbReference type="PATRIC" id="fig|927704.6.peg.3126"/>
<dbReference type="AlphaFoldDB" id="I0GW70"/>
<dbReference type="Proteomes" id="UP000007887">
    <property type="component" value="Plasmid pSRC1"/>
</dbReference>
<accession>I0GW70</accession>
<dbReference type="OrthoDB" id="3196385at2"/>
<feature type="transmembrane region" description="Helical" evidence="1">
    <location>
        <begin position="182"/>
        <end position="206"/>
    </location>
</feature>
<geneLocation type="plasmid" evidence="2 3">
    <name>pSRC1</name>
</geneLocation>